<gene>
    <name evidence="1" type="ORF">IAB19_02450</name>
</gene>
<proteinExistence type="predicted"/>
<evidence type="ECO:0000313" key="1">
    <source>
        <dbReference type="EMBL" id="MBO8415224.1"/>
    </source>
</evidence>
<sequence>MISFNPVSVEGSKNAGLSSAVLSRNEQAAAVENTALSQASASAVVELSGSLGEVKRSERRQVSRENAQQMAFDIAALLPGSMGVQSNVNAFDAARLLAD</sequence>
<evidence type="ECO:0000313" key="2">
    <source>
        <dbReference type="Proteomes" id="UP000823631"/>
    </source>
</evidence>
<dbReference type="Proteomes" id="UP000823631">
    <property type="component" value="Unassembled WGS sequence"/>
</dbReference>
<reference evidence="1" key="1">
    <citation type="submission" date="2020-10" db="EMBL/GenBank/DDBJ databases">
        <authorList>
            <person name="Gilroy R."/>
        </authorList>
    </citation>
    <scope>NUCLEOTIDE SEQUENCE</scope>
    <source>
        <strain evidence="1">17213</strain>
    </source>
</reference>
<dbReference type="EMBL" id="JADINH010000043">
    <property type="protein sequence ID" value="MBO8415224.1"/>
    <property type="molecule type" value="Genomic_DNA"/>
</dbReference>
<reference evidence="1" key="2">
    <citation type="journal article" date="2021" name="PeerJ">
        <title>Extensive microbial diversity within the chicken gut microbiome revealed by metagenomics and culture.</title>
        <authorList>
            <person name="Gilroy R."/>
            <person name="Ravi A."/>
            <person name="Getino M."/>
            <person name="Pursley I."/>
            <person name="Horton D.L."/>
            <person name="Alikhan N.F."/>
            <person name="Baker D."/>
            <person name="Gharbi K."/>
            <person name="Hall N."/>
            <person name="Watson M."/>
            <person name="Adriaenssens E.M."/>
            <person name="Foster-Nyarko E."/>
            <person name="Jarju S."/>
            <person name="Secka A."/>
            <person name="Antonio M."/>
            <person name="Oren A."/>
            <person name="Chaudhuri R.R."/>
            <person name="La Ragione R."/>
            <person name="Hildebrand F."/>
            <person name="Pallen M.J."/>
        </authorList>
    </citation>
    <scope>NUCLEOTIDE SEQUENCE</scope>
    <source>
        <strain evidence="1">17213</strain>
    </source>
</reference>
<name>A0A9D9GSV4_9GAMM</name>
<organism evidence="1 2">
    <name type="scientific">Candidatus Avisuccinivibrio stercorigallinarum</name>
    <dbReference type="NCBI Taxonomy" id="2840704"/>
    <lineage>
        <taxon>Bacteria</taxon>
        <taxon>Pseudomonadati</taxon>
        <taxon>Pseudomonadota</taxon>
        <taxon>Gammaproteobacteria</taxon>
        <taxon>Aeromonadales</taxon>
        <taxon>Succinivibrionaceae</taxon>
        <taxon>Succinivibrionaceae incertae sedis</taxon>
        <taxon>Candidatus Avisuccinivibrio</taxon>
    </lineage>
</organism>
<protein>
    <submittedName>
        <fullName evidence="1">Uncharacterized protein</fullName>
    </submittedName>
</protein>
<dbReference type="AlphaFoldDB" id="A0A9D9GSV4"/>
<accession>A0A9D9GSV4</accession>
<comment type="caution">
    <text evidence="1">The sequence shown here is derived from an EMBL/GenBank/DDBJ whole genome shotgun (WGS) entry which is preliminary data.</text>
</comment>